<sequence>MSLPLRNSKLLIRKTPFFARYFTSPRSISSSIKEDKIYQPVFPSKSNHSNKSNGSSNNKSKSDTTIADLWAKYNNIPNKLRLSIAISVFILALGGNYMSSKIYERLEISDSINKKRAQSSAINNNTDS</sequence>
<name>A0A1D2VHM4_9ASCO</name>
<accession>A0A1D2VHM4</accession>
<reference evidence="3" key="1">
    <citation type="submission" date="2016-05" db="EMBL/GenBank/DDBJ databases">
        <title>Comparative genomics of biotechnologically important yeasts.</title>
        <authorList>
            <consortium name="DOE Joint Genome Institute"/>
            <person name="Riley R."/>
            <person name="Haridas S."/>
            <person name="Wolfe K.H."/>
            <person name="Lopes M.R."/>
            <person name="Hittinger C.T."/>
            <person name="Goker M."/>
            <person name="Salamov A."/>
            <person name="Wisecaver J."/>
            <person name="Long T.M."/>
            <person name="Aerts A.L."/>
            <person name="Barry K."/>
            <person name="Choi C."/>
            <person name="Clum A."/>
            <person name="Coughlan A.Y."/>
            <person name="Deshpande S."/>
            <person name="Douglass A.P."/>
            <person name="Hanson S.J."/>
            <person name="Klenk H.-P."/>
            <person name="Labutti K."/>
            <person name="Lapidus A."/>
            <person name="Lindquist E."/>
            <person name="Lipzen A."/>
            <person name="Meier-Kolthoff J.P."/>
            <person name="Ohm R.A."/>
            <person name="Otillar R.P."/>
            <person name="Pangilinan J."/>
            <person name="Peng Y."/>
            <person name="Rokas A."/>
            <person name="Rosa C.A."/>
            <person name="Scheuner C."/>
            <person name="Sibirny A.A."/>
            <person name="Slot J.C."/>
            <person name="Stielow J.B."/>
            <person name="Sun H."/>
            <person name="Kurtzman C.P."/>
            <person name="Blackwell M."/>
            <person name="Grigoriev I.V."/>
            <person name="Jeffries T.W."/>
        </authorList>
    </citation>
    <scope>NUCLEOTIDE SEQUENCE [LARGE SCALE GENOMIC DNA]</scope>
    <source>
        <strain evidence="3">DSM 1968</strain>
    </source>
</reference>
<feature type="region of interest" description="Disordered" evidence="1">
    <location>
        <begin position="41"/>
        <end position="62"/>
    </location>
</feature>
<dbReference type="Proteomes" id="UP000095038">
    <property type="component" value="Unassembled WGS sequence"/>
</dbReference>
<gene>
    <name evidence="2" type="ORF">ASCRUDRAFT_75849</name>
</gene>
<keyword evidence="3" id="KW-1185">Reference proteome</keyword>
<dbReference type="InParanoid" id="A0A1D2VHM4"/>
<evidence type="ECO:0000313" key="2">
    <source>
        <dbReference type="EMBL" id="ODV61125.1"/>
    </source>
</evidence>
<organism evidence="2 3">
    <name type="scientific">Ascoidea rubescens DSM 1968</name>
    <dbReference type="NCBI Taxonomy" id="1344418"/>
    <lineage>
        <taxon>Eukaryota</taxon>
        <taxon>Fungi</taxon>
        <taxon>Dikarya</taxon>
        <taxon>Ascomycota</taxon>
        <taxon>Saccharomycotina</taxon>
        <taxon>Saccharomycetes</taxon>
        <taxon>Ascoideaceae</taxon>
        <taxon>Ascoidea</taxon>
    </lineage>
</organism>
<dbReference type="GeneID" id="30966874"/>
<proteinExistence type="predicted"/>
<protein>
    <submittedName>
        <fullName evidence="2">Uncharacterized protein</fullName>
    </submittedName>
</protein>
<evidence type="ECO:0000313" key="3">
    <source>
        <dbReference type="Proteomes" id="UP000095038"/>
    </source>
</evidence>
<dbReference type="AlphaFoldDB" id="A0A1D2VHM4"/>
<evidence type="ECO:0000256" key="1">
    <source>
        <dbReference type="SAM" id="MobiDB-lite"/>
    </source>
</evidence>
<dbReference type="RefSeq" id="XP_020047432.1">
    <property type="nucleotide sequence ID" value="XM_020193238.1"/>
</dbReference>
<feature type="compositionally biased region" description="Low complexity" evidence="1">
    <location>
        <begin position="44"/>
        <end position="59"/>
    </location>
</feature>
<dbReference type="EMBL" id="KV454480">
    <property type="protein sequence ID" value="ODV61125.1"/>
    <property type="molecule type" value="Genomic_DNA"/>
</dbReference>